<evidence type="ECO:0000313" key="4">
    <source>
        <dbReference type="Proteomes" id="UP000255528"/>
    </source>
</evidence>
<name>A0A381C466_9ENTR</name>
<proteinExistence type="predicted"/>
<dbReference type="SUPFAM" id="SSF63520">
    <property type="entry name" value="PTS-regulatory domain, PRD"/>
    <property type="match status" value="1"/>
</dbReference>
<dbReference type="InterPro" id="IPR050661">
    <property type="entry name" value="BglG_antiterminators"/>
</dbReference>
<dbReference type="InterPro" id="IPR036634">
    <property type="entry name" value="PRD_sf"/>
</dbReference>
<feature type="domain" description="PRD" evidence="2">
    <location>
        <begin position="232"/>
        <end position="339"/>
    </location>
</feature>
<evidence type="ECO:0000256" key="1">
    <source>
        <dbReference type="ARBA" id="ARBA00022737"/>
    </source>
</evidence>
<dbReference type="PANTHER" id="PTHR30185">
    <property type="entry name" value="CRYPTIC BETA-GLUCOSIDE BGL OPERON ANTITERMINATOR"/>
    <property type="match status" value="1"/>
</dbReference>
<gene>
    <name evidence="3" type="ORF">NCTC12119_01122</name>
</gene>
<dbReference type="NCBIfam" id="NF008597">
    <property type="entry name" value="PRK11564.1"/>
    <property type="match status" value="1"/>
</dbReference>
<dbReference type="PANTHER" id="PTHR30185:SF14">
    <property type="entry name" value="STATIONARY PHASE-INDUCIBLE PROTEIN CSIE-RELATED"/>
    <property type="match status" value="1"/>
</dbReference>
<sequence length="428" mass="49708">MRMMTLLSPTPSVLSSPQRRCHLLLLLYLPGQTVTPEILARLNGVDDAKALQDIADTGDEIQRYHRLSLITQQDGSYRIEGTPLNRRLCLLHWLRRALRLSPHFVQQHFTPALKTQLKQQGILTALYDEKNLQALISLCARRLQRQFDSRDVQFLTLFLQYCLHQHHAGIIPEFTEQQRAWTQIRPEYLAALEIARHWKRRVLQTANENEQLFLALLFQLLRMPDPIRDNHEQDLRLRGAIATMIAQFREQAGMSFSDEQGLSDQLYIHLAQALDRCQFGIGIDNSLPEEITRLYPRLMRTTREAFSDFESHFEMRFSDEEVGLVAVIFGAWLMQENDLHEKQVLLLTGNNLELEQTIEQQLRELTLLPLNIKHLTIHSYQKEGAPKEVVLVISPYSTTLPLYSPPLIHVELPLGEHQQQQIRKIIEC</sequence>
<dbReference type="PROSITE" id="PS51372">
    <property type="entry name" value="PRD_2"/>
    <property type="match status" value="1"/>
</dbReference>
<dbReference type="Pfam" id="PF00874">
    <property type="entry name" value="PRD"/>
    <property type="match status" value="2"/>
</dbReference>
<evidence type="ECO:0000259" key="2">
    <source>
        <dbReference type="PROSITE" id="PS51372"/>
    </source>
</evidence>
<organism evidence="3 4">
    <name type="scientific">Buttiauxella agrestis</name>
    <dbReference type="NCBI Taxonomy" id="82977"/>
    <lineage>
        <taxon>Bacteria</taxon>
        <taxon>Pseudomonadati</taxon>
        <taxon>Pseudomonadota</taxon>
        <taxon>Gammaproteobacteria</taxon>
        <taxon>Enterobacterales</taxon>
        <taxon>Enterobacteriaceae</taxon>
        <taxon>Buttiauxella</taxon>
    </lineage>
</organism>
<dbReference type="InterPro" id="IPR011608">
    <property type="entry name" value="PRD"/>
</dbReference>
<dbReference type="GO" id="GO:0006355">
    <property type="term" value="P:regulation of DNA-templated transcription"/>
    <property type="evidence" value="ECO:0007669"/>
    <property type="project" value="InterPro"/>
</dbReference>
<evidence type="ECO:0000313" key="3">
    <source>
        <dbReference type="EMBL" id="SUW62665.1"/>
    </source>
</evidence>
<keyword evidence="1" id="KW-0677">Repeat</keyword>
<dbReference type="Proteomes" id="UP000255528">
    <property type="component" value="Unassembled WGS sequence"/>
</dbReference>
<dbReference type="EMBL" id="UIGI01000001">
    <property type="protein sequence ID" value="SUW62665.1"/>
    <property type="molecule type" value="Genomic_DNA"/>
</dbReference>
<dbReference type="AlphaFoldDB" id="A0A381C466"/>
<dbReference type="Gene3D" id="1.10.1790.10">
    <property type="entry name" value="PRD domain"/>
    <property type="match status" value="1"/>
</dbReference>
<reference evidence="3 4" key="1">
    <citation type="submission" date="2018-06" db="EMBL/GenBank/DDBJ databases">
        <authorList>
            <consortium name="Pathogen Informatics"/>
            <person name="Doyle S."/>
        </authorList>
    </citation>
    <scope>NUCLEOTIDE SEQUENCE [LARGE SCALE GENOMIC DNA]</scope>
    <source>
        <strain evidence="3 4">NCTC12119</strain>
    </source>
</reference>
<protein>
    <submittedName>
        <fullName evidence="3">Stationary phase inducible protein CsiE</fullName>
    </submittedName>
</protein>
<accession>A0A381C466</accession>